<feature type="region of interest" description="Disordered" evidence="1">
    <location>
        <begin position="1096"/>
        <end position="1148"/>
    </location>
</feature>
<reference evidence="4 5" key="1">
    <citation type="submission" date="2024-11" db="EMBL/GenBank/DDBJ databases">
        <title>Chromosome-level genome assembly of the freshwater bivalve Anodonta woodiana.</title>
        <authorList>
            <person name="Chen X."/>
        </authorList>
    </citation>
    <scope>NUCLEOTIDE SEQUENCE [LARGE SCALE GENOMIC DNA]</scope>
    <source>
        <strain evidence="4">MN2024</strain>
        <tissue evidence="4">Gills</tissue>
    </source>
</reference>
<evidence type="ECO:0000313" key="5">
    <source>
        <dbReference type="Proteomes" id="UP001634394"/>
    </source>
</evidence>
<dbReference type="EMBL" id="JBJQND010000004">
    <property type="protein sequence ID" value="KAL3880366.1"/>
    <property type="molecule type" value="Genomic_DNA"/>
</dbReference>
<feature type="compositionally biased region" description="Low complexity" evidence="1">
    <location>
        <begin position="791"/>
        <end position="802"/>
    </location>
</feature>
<name>A0ABD3X3S1_SINWO</name>
<feature type="compositionally biased region" description="Low complexity" evidence="1">
    <location>
        <begin position="593"/>
        <end position="608"/>
    </location>
</feature>
<feature type="compositionally biased region" description="Basic and acidic residues" evidence="1">
    <location>
        <begin position="350"/>
        <end position="363"/>
    </location>
</feature>
<feature type="region of interest" description="Disordered" evidence="1">
    <location>
        <begin position="558"/>
        <end position="675"/>
    </location>
</feature>
<feature type="compositionally biased region" description="Basic and acidic residues" evidence="1">
    <location>
        <begin position="1122"/>
        <end position="1139"/>
    </location>
</feature>
<comment type="caution">
    <text evidence="4">The sequence shown here is derived from an EMBL/GenBank/DDBJ whole genome shotgun (WGS) entry which is preliminary data.</text>
</comment>
<dbReference type="Proteomes" id="UP001634394">
    <property type="component" value="Unassembled WGS sequence"/>
</dbReference>
<gene>
    <name evidence="4" type="ORF">ACJMK2_032610</name>
</gene>
<feature type="region of interest" description="Disordered" evidence="1">
    <location>
        <begin position="776"/>
        <end position="807"/>
    </location>
</feature>
<evidence type="ECO:0000256" key="1">
    <source>
        <dbReference type="SAM" id="MobiDB-lite"/>
    </source>
</evidence>
<keyword evidence="2" id="KW-0472">Membrane</keyword>
<feature type="domain" description="DUF7042" evidence="3">
    <location>
        <begin position="172"/>
        <end position="275"/>
    </location>
</feature>
<keyword evidence="2" id="KW-0812">Transmembrane</keyword>
<evidence type="ECO:0000259" key="3">
    <source>
        <dbReference type="Pfam" id="PF23069"/>
    </source>
</evidence>
<dbReference type="AlphaFoldDB" id="A0ABD3X3S1"/>
<feature type="compositionally biased region" description="Polar residues" evidence="1">
    <location>
        <begin position="609"/>
        <end position="619"/>
    </location>
</feature>
<sequence>MSMYTTEPCEERTENWKTTNCSFPASMDGTWLSSSHGTWVTNGTHIYGIDIKLKAASVTTGPSGLNFTFGCRENHGDSLYALESTSNYEIFIGTFVTLYTCVDLREISSAKFVYYVATTPDKNGDVLTANKSYQGICNSNNYNASYAHHVILKNGSESDAFILCPSSMYGIYSYNDSCKDPMYNTTSVSVCKTRQEIVFNYNACSTPIMYSREGILDCVYYITNGSVSYLTVYNSDSTTPDEINYYRFTCIIVEEYTNIVYLTAKAKECAASQTTTFVNTGQTMILKPYELCPIEVADKEQDLIWIAITVAIVVGLVFLIIFLFIIIRCIRRIKLRKKDKDKFITEESLVGKRSTEKNERNEEQSSIDSGIGEPMISGRNEEERENVVTTVGEVYTDDSPLPSDRQIQSDSSKDHSEDQGGEYQPKESLTKTLISRENEERKRQSKGKNKGKRLRKLGKRKVNHNAGKSGVEVEGRLEGEDSESGSLNSDEEGCRIDGALIAPFTKQYKYKKNIEHILEEEKNLPKEEKEDEADNFYDLNPKSPSAATDILVGAEEDAASNEIGKTEKSGTDEVQSISATGDMVKREESHVSNNVNGTTTETVENDGTSAHNVTVSDTTHGSDDVHPPGNSRKKEITFLRVKEKKRKDRNSTMEDGDGSYDSCSTETDSGVGDDDETYIDLQLTKDQQEVIFNSFHDKHGNLKPVFERNEEGKIVRKSDGTIVFDPDNGKVRIRKQIGNIFNIPRLKRNKKGRFIGGYHDDPFGPTKQTEMEAELAALDDNTDKNSNTDIRSSSSRRTSSTTPACDSNKENIVRAKTVAFNVRNEMEIAPMDITELSELRRTGRRDITSAIRKSLRERLFRRRKTRGGPTPNDLLNGVPVIGNTKQAWVNSDADAVQEKVNVGELHEINGKHVHLKPLVKMHVRHGPPWSSGTPLRTSGRYGAHTFHRSIGAVSMDPKHLKMFQQGLQKDAKVLHSLNEQHMLNNKLNMHTEESADIEGRMFTRTGRSSSRQFDDSRLRILLEELFRDKKYFDHLIETTDPNSDVLMMTKDIAEYGRGFLLERAEFWDEKEPIPPRPPLTPYGFSMSRAHTSLHGDLNSTATVTPDLRPHSIPPNLPGYVDPDDRSQSYKSNTKEKEYDEQNENESSV</sequence>
<feature type="transmembrane region" description="Helical" evidence="2">
    <location>
        <begin position="303"/>
        <end position="330"/>
    </location>
</feature>
<dbReference type="Pfam" id="PF23069">
    <property type="entry name" value="DUF7042"/>
    <property type="match status" value="1"/>
</dbReference>
<evidence type="ECO:0000313" key="4">
    <source>
        <dbReference type="EMBL" id="KAL3880366.1"/>
    </source>
</evidence>
<feature type="compositionally biased region" description="Basic and acidic residues" evidence="1">
    <location>
        <begin position="411"/>
        <end position="442"/>
    </location>
</feature>
<feature type="region of interest" description="Disordered" evidence="1">
    <location>
        <begin position="350"/>
        <end position="492"/>
    </location>
</feature>
<proteinExistence type="predicted"/>
<feature type="compositionally biased region" description="Basic residues" evidence="1">
    <location>
        <begin position="443"/>
        <end position="463"/>
    </location>
</feature>
<dbReference type="InterPro" id="IPR055470">
    <property type="entry name" value="DUF7042"/>
</dbReference>
<organism evidence="4 5">
    <name type="scientific">Sinanodonta woodiana</name>
    <name type="common">Chinese pond mussel</name>
    <name type="synonym">Anodonta woodiana</name>
    <dbReference type="NCBI Taxonomy" id="1069815"/>
    <lineage>
        <taxon>Eukaryota</taxon>
        <taxon>Metazoa</taxon>
        <taxon>Spiralia</taxon>
        <taxon>Lophotrochozoa</taxon>
        <taxon>Mollusca</taxon>
        <taxon>Bivalvia</taxon>
        <taxon>Autobranchia</taxon>
        <taxon>Heteroconchia</taxon>
        <taxon>Palaeoheterodonta</taxon>
        <taxon>Unionida</taxon>
        <taxon>Unionoidea</taxon>
        <taxon>Unionidae</taxon>
        <taxon>Unioninae</taxon>
        <taxon>Sinanodonta</taxon>
    </lineage>
</organism>
<evidence type="ECO:0000256" key="2">
    <source>
        <dbReference type="SAM" id="Phobius"/>
    </source>
</evidence>
<feature type="compositionally biased region" description="Basic and acidic residues" evidence="1">
    <location>
        <begin position="620"/>
        <end position="641"/>
    </location>
</feature>
<accession>A0ABD3X3S1</accession>
<protein>
    <recommendedName>
        <fullName evidence="3">DUF7042 domain-containing protein</fullName>
    </recommendedName>
</protein>
<keyword evidence="2" id="KW-1133">Transmembrane helix</keyword>
<keyword evidence="5" id="KW-1185">Reference proteome</keyword>